<gene>
    <name evidence="5" type="ORF">M408DRAFT_331614</name>
</gene>
<dbReference type="Gene3D" id="1.10.150.20">
    <property type="entry name" value="5' to 3' exonuclease, C-terminal subdomain"/>
    <property type="match status" value="1"/>
</dbReference>
<dbReference type="SUPFAM" id="SSF56672">
    <property type="entry name" value="DNA/RNA polymerases"/>
    <property type="match status" value="1"/>
</dbReference>
<name>A0A0C3AZV0_SERVB</name>
<dbReference type="InterPro" id="IPR001098">
    <property type="entry name" value="DNA-dir_DNA_pol_A_palm_dom"/>
</dbReference>
<dbReference type="Gene3D" id="3.30.420.390">
    <property type="match status" value="2"/>
</dbReference>
<dbReference type="PANTHER" id="PTHR10267">
    <property type="entry name" value="DNA POLYMERASE SUBUNIT GAMMA-1"/>
    <property type="match status" value="1"/>
</dbReference>
<accession>A0A0C3AZV0</accession>
<dbReference type="GO" id="GO:0005760">
    <property type="term" value="C:gamma DNA polymerase complex"/>
    <property type="evidence" value="ECO:0007669"/>
    <property type="project" value="InterPro"/>
</dbReference>
<reference evidence="6" key="2">
    <citation type="submission" date="2015-01" db="EMBL/GenBank/DDBJ databases">
        <title>Evolutionary Origins and Diversification of the Mycorrhizal Mutualists.</title>
        <authorList>
            <consortium name="DOE Joint Genome Institute"/>
            <consortium name="Mycorrhizal Genomics Consortium"/>
            <person name="Kohler A."/>
            <person name="Kuo A."/>
            <person name="Nagy L.G."/>
            <person name="Floudas D."/>
            <person name="Copeland A."/>
            <person name="Barry K.W."/>
            <person name="Cichocki N."/>
            <person name="Veneault-Fourrey C."/>
            <person name="LaButti K."/>
            <person name="Lindquist E.A."/>
            <person name="Lipzen A."/>
            <person name="Lundell T."/>
            <person name="Morin E."/>
            <person name="Murat C."/>
            <person name="Riley R."/>
            <person name="Ohm R."/>
            <person name="Sun H."/>
            <person name="Tunlid A."/>
            <person name="Henrissat B."/>
            <person name="Grigoriev I.V."/>
            <person name="Hibbett D.S."/>
            <person name="Martin F."/>
        </authorList>
    </citation>
    <scope>NUCLEOTIDE SEQUENCE [LARGE SCALE GENOMIC DNA]</scope>
    <source>
        <strain evidence="6">MAFF 305830</strain>
    </source>
</reference>
<feature type="region of interest" description="Disordered" evidence="3">
    <location>
        <begin position="556"/>
        <end position="579"/>
    </location>
</feature>
<proteinExistence type="predicted"/>
<dbReference type="Gene3D" id="3.30.70.370">
    <property type="match status" value="1"/>
</dbReference>
<dbReference type="STRING" id="933852.A0A0C3AZV0"/>
<dbReference type="EMBL" id="KN824320">
    <property type="protein sequence ID" value="KIM24796.1"/>
    <property type="molecule type" value="Genomic_DNA"/>
</dbReference>
<dbReference type="GO" id="GO:0008408">
    <property type="term" value="F:3'-5' exonuclease activity"/>
    <property type="evidence" value="ECO:0007669"/>
    <property type="project" value="TreeGrafter"/>
</dbReference>
<evidence type="ECO:0000256" key="3">
    <source>
        <dbReference type="SAM" id="MobiDB-lite"/>
    </source>
</evidence>
<feature type="compositionally biased region" description="Basic and acidic residues" evidence="3">
    <location>
        <begin position="556"/>
        <end position="572"/>
    </location>
</feature>
<dbReference type="Proteomes" id="UP000054097">
    <property type="component" value="Unassembled WGS sequence"/>
</dbReference>
<evidence type="ECO:0000313" key="6">
    <source>
        <dbReference type="Proteomes" id="UP000054097"/>
    </source>
</evidence>
<evidence type="ECO:0000313" key="5">
    <source>
        <dbReference type="EMBL" id="KIM24796.1"/>
    </source>
</evidence>
<keyword evidence="6" id="KW-1185">Reference proteome</keyword>
<feature type="region of interest" description="Disordered" evidence="3">
    <location>
        <begin position="1317"/>
        <end position="1339"/>
    </location>
</feature>
<protein>
    <recommendedName>
        <fullName evidence="1">Mitochondrial DNA polymerase catalytic subunit</fullName>
    </recommendedName>
</protein>
<evidence type="ECO:0000256" key="1">
    <source>
        <dbReference type="ARBA" id="ARBA00031966"/>
    </source>
</evidence>
<dbReference type="PANTHER" id="PTHR10267:SF0">
    <property type="entry name" value="DNA POLYMERASE SUBUNIT GAMMA-1"/>
    <property type="match status" value="1"/>
</dbReference>
<evidence type="ECO:0000256" key="2">
    <source>
        <dbReference type="SAM" id="Coils"/>
    </source>
</evidence>
<dbReference type="PRINTS" id="PR00867">
    <property type="entry name" value="DNAPOLG"/>
</dbReference>
<dbReference type="GO" id="GO:0003887">
    <property type="term" value="F:DNA-directed DNA polymerase activity"/>
    <property type="evidence" value="ECO:0007669"/>
    <property type="project" value="InterPro"/>
</dbReference>
<dbReference type="GO" id="GO:0006264">
    <property type="term" value="P:mitochondrial DNA replication"/>
    <property type="evidence" value="ECO:0007669"/>
    <property type="project" value="TreeGrafter"/>
</dbReference>
<dbReference type="SMART" id="SM00482">
    <property type="entry name" value="POLAc"/>
    <property type="match status" value="1"/>
</dbReference>
<dbReference type="InterPro" id="IPR002297">
    <property type="entry name" value="DNA-dir_DNA_pol_A_mt"/>
</dbReference>
<reference evidence="5 6" key="1">
    <citation type="submission" date="2014-04" db="EMBL/GenBank/DDBJ databases">
        <authorList>
            <consortium name="DOE Joint Genome Institute"/>
            <person name="Kuo A."/>
            <person name="Zuccaro A."/>
            <person name="Kohler A."/>
            <person name="Nagy L.G."/>
            <person name="Floudas D."/>
            <person name="Copeland A."/>
            <person name="Barry K.W."/>
            <person name="Cichocki N."/>
            <person name="Veneault-Fourrey C."/>
            <person name="LaButti K."/>
            <person name="Lindquist E.A."/>
            <person name="Lipzen A."/>
            <person name="Lundell T."/>
            <person name="Morin E."/>
            <person name="Murat C."/>
            <person name="Sun H."/>
            <person name="Tunlid A."/>
            <person name="Henrissat B."/>
            <person name="Grigoriev I.V."/>
            <person name="Hibbett D.S."/>
            <person name="Martin F."/>
            <person name="Nordberg H.P."/>
            <person name="Cantor M.N."/>
            <person name="Hua S.X."/>
        </authorList>
    </citation>
    <scope>NUCLEOTIDE SEQUENCE [LARGE SCALE GENOMIC DNA]</scope>
    <source>
        <strain evidence="5 6">MAFF 305830</strain>
    </source>
</reference>
<dbReference type="Pfam" id="PF00476">
    <property type="entry name" value="DNA_pol_A"/>
    <property type="match status" value="1"/>
</dbReference>
<organism evidence="5 6">
    <name type="scientific">Serendipita vermifera MAFF 305830</name>
    <dbReference type="NCBI Taxonomy" id="933852"/>
    <lineage>
        <taxon>Eukaryota</taxon>
        <taxon>Fungi</taxon>
        <taxon>Dikarya</taxon>
        <taxon>Basidiomycota</taxon>
        <taxon>Agaricomycotina</taxon>
        <taxon>Agaricomycetes</taxon>
        <taxon>Sebacinales</taxon>
        <taxon>Serendipitaceae</taxon>
        <taxon>Serendipita</taxon>
    </lineage>
</organism>
<dbReference type="GO" id="GO:0003677">
    <property type="term" value="F:DNA binding"/>
    <property type="evidence" value="ECO:0007669"/>
    <property type="project" value="InterPro"/>
</dbReference>
<feature type="compositionally biased region" description="Basic and acidic residues" evidence="3">
    <location>
        <begin position="1317"/>
        <end position="1333"/>
    </location>
</feature>
<dbReference type="Pfam" id="PF18136">
    <property type="entry name" value="DNApol_Exo"/>
    <property type="match status" value="1"/>
</dbReference>
<dbReference type="InterPro" id="IPR043502">
    <property type="entry name" value="DNA/RNA_pol_sf"/>
</dbReference>
<dbReference type="InterPro" id="IPR041336">
    <property type="entry name" value="DNApol_Exo"/>
</dbReference>
<sequence length="1431" mass="159614">MLRRFRVAASNRRAFSRVGNAYIGPSNPGIRSTGPNTLLLRSKNEEISYQRRKYATSAQRIPEVSRKKQASTKKTLVPGPLNYTKKKLPADEIGAYFSKLTRVYADARPVLRNPVGVQLLSRPLHAQIFRNTSFPTPPETSITLSKRHLQAHGLNPADAQVLPNISFTLPPLEGPTIDGHFYNIAYRLAQPSRTLAERFAQVDVPSIPPKNVWVRKSGWTRYTLDAGNWKVEEGVGPYEEDTLVFDVETMPKYHKYAIMATAASPTAWYAWISPWLLGESEDGAHLIPLGVAKPGQERIVEYDLRPGHASGVRWVDTLALHVAVRGISSVQRPAWMKWRKDAARQANGPEEAEDLSSLSPFSEARLAADQRAEADAAALDAEEDDAQHAHTRWEEITSVNSLLEVAKLHCGITMNKETRNAFMHDTPAHILADLETYLDYCANDVGTTHAVFQKVLPKFFEACAHPASWAGIMRMGSSFLPVNQEWERYLERAESKYREIEGAVKRKLAALAEEARTLMESGAWKGDVFLEQMDWTPKVAGKSRGFWVPTKKQREAMEKQRETMEKKREAIEKPASSKSKSSGTLAWLAELTEDPTSTRARDVLIPLLLQAQWNNNPMFYSSQHGWLYRAPSAKFVPEAGFIVTLTSDDPVARFQKDGTLLVRPAELDGTSEPLWSTKLGGELLKARILSTKDDKLAIALTNPKVTQNSVNALMKLAKVTSMPSAGRRPLALQQLDWTVTAEEGAVDPTPDMPSPPEGLKYPAPTWPQWYWDLAKPRPDAPLGTIDVTVRNRMAPLLLRLGWLGNPLVYSRQHGWCYRVQPVSTPVQEESPPETADRNQPLTFQHEDDEQWRIQSTQEGYQFFKLPHAHGQEANVGNPLSKSFLKYAQDGTLKSIPKDEGTVSANVNEVLGVPGEDTTDQTRNALDMNAQCSYWISARDRVLNQMIVWEKDAGALGMGKTGTPDEKWGLILPQVITMGTVTRRAVEVTWLTASNAKKNRIGSELKAMVRAPPGYSIVGADVDSEELWISSVMGDAQFGMHGATAIGWMTLEGTKKAGTDLHSKTASILGISRDTAKVFNYSRIYGAGMRHAVLLLMQANAGMSTAEAQKLAEKLYASTKGTNMHSPRWFGRKFWYGGTESFLFNKLEAIAHSERPMTPALGCGVTSALSKKHLSDEFGSDYLTSRINWVVQSSGVDYLHLLITAMDHLVQTYSIQARYMISVHDEVRYLVKEEDKYRAALALQIANLWTRSLFAFKLGLDDLPTSVGFFSAVDIDFVLRKEVDMDCVTPSQPIPLAHGESLDIKGVLEKTKNGSLWPDRRPMEEWRSRPKEPGMEEGYSVPDCTGHRAEGPEFLSAQSTNQLSQVKKLGTDWADKLRAMGRGTEVDQWMSKAATGRQRDRARRDALMLKESFGSTSPRFSLEEMANILSEP</sequence>
<feature type="domain" description="DNA-directed DNA polymerase family A palm" evidence="4">
    <location>
        <begin position="1001"/>
        <end position="1234"/>
    </location>
</feature>
<feature type="coiled-coil region" evidence="2">
    <location>
        <begin position="483"/>
        <end position="510"/>
    </location>
</feature>
<dbReference type="HOGENOM" id="CLU_001524_2_0_1"/>
<dbReference type="OrthoDB" id="5588663at2759"/>
<keyword evidence="2" id="KW-0175">Coiled coil</keyword>
<evidence type="ECO:0000259" key="4">
    <source>
        <dbReference type="SMART" id="SM00482"/>
    </source>
</evidence>